<evidence type="ECO:0000313" key="11">
    <source>
        <dbReference type="EMBL" id="CAI9116250.1"/>
    </source>
</evidence>
<evidence type="ECO:0000256" key="8">
    <source>
        <dbReference type="RuleBase" id="RU361277"/>
    </source>
</evidence>
<keyword evidence="7" id="KW-0520">NAD</keyword>
<evidence type="ECO:0000259" key="9">
    <source>
        <dbReference type="Pfam" id="PF00107"/>
    </source>
</evidence>
<dbReference type="EMBL" id="OX459125">
    <property type="protein sequence ID" value="CAI9116250.1"/>
    <property type="molecule type" value="Genomic_DNA"/>
</dbReference>
<dbReference type="InterPro" id="IPR036291">
    <property type="entry name" value="NAD(P)-bd_dom_sf"/>
</dbReference>
<keyword evidence="5 8" id="KW-0862">Zinc</keyword>
<dbReference type="SUPFAM" id="SSF51735">
    <property type="entry name" value="NAD(P)-binding Rossmann-fold domains"/>
    <property type="match status" value="1"/>
</dbReference>
<name>A0AAV1E961_OLDCO</name>
<evidence type="ECO:0000256" key="7">
    <source>
        <dbReference type="ARBA" id="ARBA00023027"/>
    </source>
</evidence>
<dbReference type="InterPro" id="IPR013154">
    <property type="entry name" value="ADH-like_N"/>
</dbReference>
<dbReference type="PROSITE" id="PS00059">
    <property type="entry name" value="ADH_ZINC"/>
    <property type="match status" value="1"/>
</dbReference>
<dbReference type="GO" id="GO:0046294">
    <property type="term" value="P:formaldehyde catabolic process"/>
    <property type="evidence" value="ECO:0007669"/>
    <property type="project" value="TreeGrafter"/>
</dbReference>
<dbReference type="PANTHER" id="PTHR43880:SF10">
    <property type="entry name" value="ALCOHOL DEHYDROGENASE-LIKE 2"/>
    <property type="match status" value="1"/>
</dbReference>
<dbReference type="GO" id="GO:0005829">
    <property type="term" value="C:cytosol"/>
    <property type="evidence" value="ECO:0007669"/>
    <property type="project" value="TreeGrafter"/>
</dbReference>
<reference evidence="11" key="1">
    <citation type="submission" date="2023-03" db="EMBL/GenBank/DDBJ databases">
        <authorList>
            <person name="Julca I."/>
        </authorList>
    </citation>
    <scope>NUCLEOTIDE SEQUENCE</scope>
</reference>
<evidence type="ECO:0000313" key="12">
    <source>
        <dbReference type="Proteomes" id="UP001161247"/>
    </source>
</evidence>
<evidence type="ECO:0000256" key="3">
    <source>
        <dbReference type="ARBA" id="ARBA00011738"/>
    </source>
</evidence>
<dbReference type="FunFam" id="3.40.50.720:FF:000003">
    <property type="entry name" value="S-(hydroxymethyl)glutathione dehydrogenase"/>
    <property type="match status" value="1"/>
</dbReference>
<evidence type="ECO:0000256" key="6">
    <source>
        <dbReference type="ARBA" id="ARBA00023002"/>
    </source>
</evidence>
<dbReference type="Pfam" id="PF08240">
    <property type="entry name" value="ADH_N"/>
    <property type="match status" value="1"/>
</dbReference>
<dbReference type="InterPro" id="IPR011032">
    <property type="entry name" value="GroES-like_sf"/>
</dbReference>
<comment type="cofactor">
    <cofactor evidence="1 8">
        <name>Zn(2+)</name>
        <dbReference type="ChEBI" id="CHEBI:29105"/>
    </cofactor>
</comment>
<keyword evidence="12" id="KW-1185">Reference proteome</keyword>
<feature type="domain" description="Alcohol dehydrogenase-like N-terminal" evidence="10">
    <location>
        <begin position="41"/>
        <end position="171"/>
    </location>
</feature>
<evidence type="ECO:0000256" key="5">
    <source>
        <dbReference type="ARBA" id="ARBA00022833"/>
    </source>
</evidence>
<dbReference type="GO" id="GO:0051903">
    <property type="term" value="F:S-(hydroxymethyl)glutathione dehydrogenase [NAD(P)+] activity"/>
    <property type="evidence" value="ECO:0007669"/>
    <property type="project" value="TreeGrafter"/>
</dbReference>
<accession>A0AAV1E961</accession>
<evidence type="ECO:0000256" key="2">
    <source>
        <dbReference type="ARBA" id="ARBA00010902"/>
    </source>
</evidence>
<evidence type="ECO:0000259" key="10">
    <source>
        <dbReference type="Pfam" id="PF08240"/>
    </source>
</evidence>
<dbReference type="SUPFAM" id="SSF50129">
    <property type="entry name" value="GroES-like"/>
    <property type="match status" value="2"/>
</dbReference>
<keyword evidence="6" id="KW-0560">Oxidoreductase</keyword>
<dbReference type="InterPro" id="IPR013149">
    <property type="entry name" value="ADH-like_C"/>
</dbReference>
<dbReference type="InterPro" id="IPR002328">
    <property type="entry name" value="ADH_Zn_CS"/>
</dbReference>
<evidence type="ECO:0000256" key="4">
    <source>
        <dbReference type="ARBA" id="ARBA00022723"/>
    </source>
</evidence>
<comment type="subunit">
    <text evidence="3">Homodimer.</text>
</comment>
<dbReference type="GO" id="GO:0008270">
    <property type="term" value="F:zinc ion binding"/>
    <property type="evidence" value="ECO:0007669"/>
    <property type="project" value="InterPro"/>
</dbReference>
<dbReference type="AlphaFoldDB" id="A0AAV1E961"/>
<keyword evidence="4 8" id="KW-0479">Metal-binding</keyword>
<dbReference type="FunFam" id="3.90.180.10:FF:000007">
    <property type="entry name" value="Alcohol dehydrogenase 6"/>
    <property type="match status" value="1"/>
</dbReference>
<organism evidence="11 12">
    <name type="scientific">Oldenlandia corymbosa var. corymbosa</name>
    <dbReference type="NCBI Taxonomy" id="529605"/>
    <lineage>
        <taxon>Eukaryota</taxon>
        <taxon>Viridiplantae</taxon>
        <taxon>Streptophyta</taxon>
        <taxon>Embryophyta</taxon>
        <taxon>Tracheophyta</taxon>
        <taxon>Spermatophyta</taxon>
        <taxon>Magnoliopsida</taxon>
        <taxon>eudicotyledons</taxon>
        <taxon>Gunneridae</taxon>
        <taxon>Pentapetalae</taxon>
        <taxon>asterids</taxon>
        <taxon>lamiids</taxon>
        <taxon>Gentianales</taxon>
        <taxon>Rubiaceae</taxon>
        <taxon>Rubioideae</taxon>
        <taxon>Spermacoceae</taxon>
        <taxon>Hedyotis-Oldenlandia complex</taxon>
        <taxon>Oldenlandia</taxon>
    </lineage>
</organism>
<dbReference type="Gene3D" id="3.40.50.720">
    <property type="entry name" value="NAD(P)-binding Rossmann-like Domain"/>
    <property type="match status" value="1"/>
</dbReference>
<proteinExistence type="inferred from homology"/>
<evidence type="ECO:0000256" key="1">
    <source>
        <dbReference type="ARBA" id="ARBA00001947"/>
    </source>
</evidence>
<comment type="similarity">
    <text evidence="2">Belongs to the zinc-containing alcohol dehydrogenase family. Class-III subfamily.</text>
</comment>
<dbReference type="Pfam" id="PF00107">
    <property type="entry name" value="ADH_zinc_N"/>
    <property type="match status" value="1"/>
</dbReference>
<dbReference type="Gene3D" id="3.90.180.10">
    <property type="entry name" value="Medium-chain alcohol dehydrogenases, catalytic domain"/>
    <property type="match status" value="1"/>
</dbReference>
<dbReference type="Proteomes" id="UP001161247">
    <property type="component" value="Chromosome 8"/>
</dbReference>
<dbReference type="PANTHER" id="PTHR43880">
    <property type="entry name" value="ALCOHOL DEHYDROGENASE"/>
    <property type="match status" value="1"/>
</dbReference>
<feature type="domain" description="Alcohol dehydrogenase-like C-terminal" evidence="9">
    <location>
        <begin position="213"/>
        <end position="342"/>
    </location>
</feature>
<gene>
    <name evidence="11" type="ORF">OLC1_LOCUS22600</name>
</gene>
<sequence>MELQRQSQITAGQPIRCKAAIARKAGEPLIIEEIEVAPPKPWEVRIKILCASLCHTDVTFWKMSQGPVAFFPRIFGHEGAGIVESVGENVEEMEAGDMVIPTFQRNCGECRDCKSPKGNHCSIFPDEIFKGMPRDGTIRFSDVNGRPVNHFLGVSCFAEYTVVDITHVVKMSLPIPIDKACLLSCGVSTGLGAACKFAEVEEGSTVVIFGLGAVGLAVAEGARICKASRIIGVDKNPAKFEIGKKFGVTDFINPTDCTEKSVSQVIQEMTNGGADYCFECIGLASLVADAFSSCRQGGGKTVVLGLVNDGSPISINPYEILTGKSIMGCFLGGIKPKLDIPNFAKMFLDHELNLDGFITHQVDFVDINKAFDLLLQGKSLRCTIWMDKLYSRQY</sequence>
<protein>
    <submittedName>
        <fullName evidence="11">OLC1v1017347C2</fullName>
    </submittedName>
</protein>